<dbReference type="EMBL" id="ML743554">
    <property type="protein sequence ID" value="KAE8142701.1"/>
    <property type="molecule type" value="Genomic_DNA"/>
</dbReference>
<organism evidence="1 2">
    <name type="scientific">Aspergillus pseudotamarii</name>
    <dbReference type="NCBI Taxonomy" id="132259"/>
    <lineage>
        <taxon>Eukaryota</taxon>
        <taxon>Fungi</taxon>
        <taxon>Dikarya</taxon>
        <taxon>Ascomycota</taxon>
        <taxon>Pezizomycotina</taxon>
        <taxon>Eurotiomycetes</taxon>
        <taxon>Eurotiomycetidae</taxon>
        <taxon>Eurotiales</taxon>
        <taxon>Aspergillaceae</taxon>
        <taxon>Aspergillus</taxon>
        <taxon>Aspergillus subgen. Circumdati</taxon>
    </lineage>
</organism>
<reference evidence="1 2" key="1">
    <citation type="submission" date="2019-04" db="EMBL/GenBank/DDBJ databases">
        <title>Friends and foes A comparative genomics study of 23 Aspergillus species from section Flavi.</title>
        <authorList>
            <consortium name="DOE Joint Genome Institute"/>
            <person name="Kjaerbolling I."/>
            <person name="Vesth T."/>
            <person name="Frisvad J.C."/>
            <person name="Nybo J.L."/>
            <person name="Theobald S."/>
            <person name="Kildgaard S."/>
            <person name="Isbrandt T."/>
            <person name="Kuo A."/>
            <person name="Sato A."/>
            <person name="Lyhne E.K."/>
            <person name="Kogle M.E."/>
            <person name="Wiebenga A."/>
            <person name="Kun R.S."/>
            <person name="Lubbers R.J."/>
            <person name="Makela M.R."/>
            <person name="Barry K."/>
            <person name="Chovatia M."/>
            <person name="Clum A."/>
            <person name="Daum C."/>
            <person name="Haridas S."/>
            <person name="He G."/>
            <person name="LaButti K."/>
            <person name="Lipzen A."/>
            <person name="Mondo S."/>
            <person name="Riley R."/>
            <person name="Salamov A."/>
            <person name="Simmons B.A."/>
            <person name="Magnuson J.K."/>
            <person name="Henrissat B."/>
            <person name="Mortensen U.H."/>
            <person name="Larsen T.O."/>
            <person name="Devries R.P."/>
            <person name="Grigoriev I.V."/>
            <person name="Machida M."/>
            <person name="Baker S.E."/>
            <person name="Andersen M.R."/>
        </authorList>
    </citation>
    <scope>NUCLEOTIDE SEQUENCE [LARGE SCALE GENOMIC DNA]</scope>
    <source>
        <strain evidence="1 2">CBS 117625</strain>
    </source>
</reference>
<dbReference type="RefSeq" id="XP_031918764.1">
    <property type="nucleotide sequence ID" value="XM_032051268.1"/>
</dbReference>
<proteinExistence type="predicted"/>
<evidence type="ECO:0000313" key="2">
    <source>
        <dbReference type="Proteomes" id="UP000325672"/>
    </source>
</evidence>
<evidence type="ECO:0000313" key="1">
    <source>
        <dbReference type="EMBL" id="KAE8142701.1"/>
    </source>
</evidence>
<dbReference type="AlphaFoldDB" id="A0A5N6T956"/>
<dbReference type="GeneID" id="43635478"/>
<keyword evidence="2" id="KW-1185">Reference proteome</keyword>
<gene>
    <name evidence="1" type="ORF">BDV38DRAFT_129003</name>
</gene>
<protein>
    <submittedName>
        <fullName evidence="1">Uncharacterized protein</fullName>
    </submittedName>
</protein>
<name>A0A5N6T956_ASPPS</name>
<dbReference type="Proteomes" id="UP000325672">
    <property type="component" value="Unassembled WGS sequence"/>
</dbReference>
<accession>A0A5N6T956</accession>
<sequence>MLWDSLRRCHMTPCAMLCRPPAPANINPPPLLFLPPLFSPSALPLVVSTLPSGLKTSIHHHHPRVTGYGCDMTLPRGHRLYPLSRSTGMRRNTLEAFKLTDLPPERCTTCDHMKDADP</sequence>